<name>A0AA87ZPE3_FICCA</name>
<evidence type="ECO:0000313" key="1">
    <source>
        <dbReference type="EMBL" id="GMN39948.1"/>
    </source>
</evidence>
<keyword evidence="2" id="KW-1185">Reference proteome</keyword>
<gene>
    <name evidence="1" type="ORF">TIFTF001_009179</name>
</gene>
<proteinExistence type="predicted"/>
<dbReference type="Proteomes" id="UP001187192">
    <property type="component" value="Unassembled WGS sequence"/>
</dbReference>
<dbReference type="AlphaFoldDB" id="A0AA87ZPE3"/>
<organism evidence="1 2">
    <name type="scientific">Ficus carica</name>
    <name type="common">Common fig</name>
    <dbReference type="NCBI Taxonomy" id="3494"/>
    <lineage>
        <taxon>Eukaryota</taxon>
        <taxon>Viridiplantae</taxon>
        <taxon>Streptophyta</taxon>
        <taxon>Embryophyta</taxon>
        <taxon>Tracheophyta</taxon>
        <taxon>Spermatophyta</taxon>
        <taxon>Magnoliopsida</taxon>
        <taxon>eudicotyledons</taxon>
        <taxon>Gunneridae</taxon>
        <taxon>Pentapetalae</taxon>
        <taxon>rosids</taxon>
        <taxon>fabids</taxon>
        <taxon>Rosales</taxon>
        <taxon>Moraceae</taxon>
        <taxon>Ficeae</taxon>
        <taxon>Ficus</taxon>
    </lineage>
</organism>
<reference evidence="1" key="1">
    <citation type="submission" date="2023-07" db="EMBL/GenBank/DDBJ databases">
        <title>draft genome sequence of fig (Ficus carica).</title>
        <authorList>
            <person name="Takahashi T."/>
            <person name="Nishimura K."/>
        </authorList>
    </citation>
    <scope>NUCLEOTIDE SEQUENCE</scope>
</reference>
<evidence type="ECO:0000313" key="2">
    <source>
        <dbReference type="Proteomes" id="UP001187192"/>
    </source>
</evidence>
<comment type="caution">
    <text evidence="1">The sequence shown here is derived from an EMBL/GenBank/DDBJ whole genome shotgun (WGS) entry which is preliminary data.</text>
</comment>
<protein>
    <submittedName>
        <fullName evidence="1">Uncharacterized protein</fullName>
    </submittedName>
</protein>
<sequence length="130" mass="13527">MGWVGKSSLRGWAVVLAAGSEFAATVRSGVAGSELAAAGFALAVAVLGWAAGSELTAAAVRGLVASSEFAAVAVRAPSSRRLLTKIFRRQPQLIMAREPSSHRRKPPQAPTIHCLRARSRALFGVSSDMA</sequence>
<dbReference type="EMBL" id="BTGU01000010">
    <property type="protein sequence ID" value="GMN39948.1"/>
    <property type="molecule type" value="Genomic_DNA"/>
</dbReference>
<accession>A0AA87ZPE3</accession>